<dbReference type="RefSeq" id="WP_200282554.1">
    <property type="nucleotide sequence ID" value="NZ_JAENII010000015.1"/>
</dbReference>
<dbReference type="AlphaFoldDB" id="A0A934RGC8"/>
<keyword evidence="1" id="KW-0472">Membrane</keyword>
<organism evidence="2 3">
    <name type="scientific">Haloferula rosea</name>
    <dbReference type="NCBI Taxonomy" id="490093"/>
    <lineage>
        <taxon>Bacteria</taxon>
        <taxon>Pseudomonadati</taxon>
        <taxon>Verrucomicrobiota</taxon>
        <taxon>Verrucomicrobiia</taxon>
        <taxon>Verrucomicrobiales</taxon>
        <taxon>Verrucomicrobiaceae</taxon>
        <taxon>Haloferula</taxon>
    </lineage>
</organism>
<gene>
    <name evidence="2" type="ORF">JIN81_16670</name>
</gene>
<feature type="transmembrane region" description="Helical" evidence="1">
    <location>
        <begin position="16"/>
        <end position="34"/>
    </location>
</feature>
<sequence>MMNEPSPVLASSRQRIGLAFLIGGAVSFLCIFLSEDGRNVFHFIRSAIRDPIGYLDAESSIVLSTFLTLSAVALASPCLIKWLPSSLLMRVILRVFSGLTASVFLYFCAEYGMEGEPVLIFLVLSPLLTFSGLLIVKPDPRPSILEH</sequence>
<comment type="caution">
    <text evidence="2">The sequence shown here is derived from an EMBL/GenBank/DDBJ whole genome shotgun (WGS) entry which is preliminary data.</text>
</comment>
<dbReference type="Proteomes" id="UP000658278">
    <property type="component" value="Unassembled WGS sequence"/>
</dbReference>
<protein>
    <submittedName>
        <fullName evidence="2">Uncharacterized protein</fullName>
    </submittedName>
</protein>
<evidence type="ECO:0000256" key="1">
    <source>
        <dbReference type="SAM" id="Phobius"/>
    </source>
</evidence>
<proteinExistence type="predicted"/>
<dbReference type="EMBL" id="JAENII010000015">
    <property type="protein sequence ID" value="MBK1828669.1"/>
    <property type="molecule type" value="Genomic_DNA"/>
</dbReference>
<evidence type="ECO:0000313" key="3">
    <source>
        <dbReference type="Proteomes" id="UP000658278"/>
    </source>
</evidence>
<evidence type="ECO:0000313" key="2">
    <source>
        <dbReference type="EMBL" id="MBK1828669.1"/>
    </source>
</evidence>
<reference evidence="2" key="1">
    <citation type="submission" date="2021-01" db="EMBL/GenBank/DDBJ databases">
        <title>Modified the classification status of verrucomicrobia.</title>
        <authorList>
            <person name="Feng X."/>
        </authorList>
    </citation>
    <scope>NUCLEOTIDE SEQUENCE</scope>
    <source>
        <strain evidence="2">KCTC 22201</strain>
    </source>
</reference>
<accession>A0A934RGC8</accession>
<feature type="transmembrane region" description="Helical" evidence="1">
    <location>
        <begin position="118"/>
        <end position="136"/>
    </location>
</feature>
<keyword evidence="1" id="KW-1133">Transmembrane helix</keyword>
<name>A0A934RGC8_9BACT</name>
<keyword evidence="3" id="KW-1185">Reference proteome</keyword>
<feature type="transmembrane region" description="Helical" evidence="1">
    <location>
        <begin position="61"/>
        <end position="80"/>
    </location>
</feature>
<keyword evidence="1" id="KW-0812">Transmembrane</keyword>
<feature type="transmembrane region" description="Helical" evidence="1">
    <location>
        <begin position="92"/>
        <end position="112"/>
    </location>
</feature>